<keyword evidence="2" id="KW-0067">ATP-binding</keyword>
<dbReference type="GO" id="GO:0005524">
    <property type="term" value="F:ATP binding"/>
    <property type="evidence" value="ECO:0007669"/>
    <property type="project" value="UniProtKB-KW"/>
</dbReference>
<dbReference type="SUPFAM" id="SSF52540">
    <property type="entry name" value="P-loop containing nucleoside triphosphate hydrolases"/>
    <property type="match status" value="1"/>
</dbReference>
<dbReference type="InterPro" id="IPR003439">
    <property type="entry name" value="ABC_transporter-like_ATP-bd"/>
</dbReference>
<feature type="domain" description="ABC transporter" evidence="1">
    <location>
        <begin position="25"/>
        <end position="90"/>
    </location>
</feature>
<organism evidence="2">
    <name type="scientific">Streptomyces anulatus</name>
    <name type="common">Streptomyces chrysomallus</name>
    <dbReference type="NCBI Taxonomy" id="1892"/>
    <lineage>
        <taxon>Bacteria</taxon>
        <taxon>Bacillati</taxon>
        <taxon>Actinomycetota</taxon>
        <taxon>Actinomycetes</taxon>
        <taxon>Kitasatosporales</taxon>
        <taxon>Streptomycetaceae</taxon>
        <taxon>Streptomyces</taxon>
    </lineage>
</organism>
<gene>
    <name evidence="2" type="ORF">G3I43_28945</name>
</gene>
<dbReference type="RefSeq" id="WP_164259772.1">
    <property type="nucleotide sequence ID" value="NZ_JAAGMK010000843.1"/>
</dbReference>
<dbReference type="GO" id="GO:0016887">
    <property type="term" value="F:ATP hydrolysis activity"/>
    <property type="evidence" value="ECO:0007669"/>
    <property type="project" value="InterPro"/>
</dbReference>
<feature type="non-terminal residue" evidence="2">
    <location>
        <position position="1"/>
    </location>
</feature>
<dbReference type="GO" id="GO:0034040">
    <property type="term" value="F:ATPase-coupled lipid transmembrane transporter activity"/>
    <property type="evidence" value="ECO:0007669"/>
    <property type="project" value="TreeGrafter"/>
</dbReference>
<accession>A0A6G3SZT3</accession>
<dbReference type="InterPro" id="IPR027417">
    <property type="entry name" value="P-loop_NTPase"/>
</dbReference>
<evidence type="ECO:0000313" key="2">
    <source>
        <dbReference type="EMBL" id="NEB88165.1"/>
    </source>
</evidence>
<protein>
    <submittedName>
        <fullName evidence="2">ATP-binding cassette domain-containing protein</fullName>
    </submittedName>
</protein>
<evidence type="ECO:0000259" key="1">
    <source>
        <dbReference type="Pfam" id="PF00005"/>
    </source>
</evidence>
<dbReference type="PANTHER" id="PTHR24221">
    <property type="entry name" value="ATP-BINDING CASSETTE SUB-FAMILY B"/>
    <property type="match status" value="1"/>
</dbReference>
<sequence>RRAATGAAVAADAVSHAYGPGRPVLHDVSLTLRPGEHVALVGTSGAGKSTLARIVAGVQQPTAGTVTAPAGAGEPSVVLVTQEVHVFTGSLAEDLRLARPDATDAELRGALSTV</sequence>
<dbReference type="Pfam" id="PF00005">
    <property type="entry name" value="ABC_tran"/>
    <property type="match status" value="1"/>
</dbReference>
<proteinExistence type="predicted"/>
<name>A0A6G3SZT3_STRAQ</name>
<keyword evidence="2" id="KW-0547">Nucleotide-binding</keyword>
<dbReference type="Gene3D" id="3.40.50.300">
    <property type="entry name" value="P-loop containing nucleotide triphosphate hydrolases"/>
    <property type="match status" value="1"/>
</dbReference>
<dbReference type="AlphaFoldDB" id="A0A6G3SZT3"/>
<dbReference type="EMBL" id="JAAGMK010000843">
    <property type="protein sequence ID" value="NEB88165.1"/>
    <property type="molecule type" value="Genomic_DNA"/>
</dbReference>
<comment type="caution">
    <text evidence="2">The sequence shown here is derived from an EMBL/GenBank/DDBJ whole genome shotgun (WGS) entry which is preliminary data.</text>
</comment>
<feature type="non-terminal residue" evidence="2">
    <location>
        <position position="114"/>
    </location>
</feature>
<dbReference type="PANTHER" id="PTHR24221:SF654">
    <property type="entry name" value="ATP-BINDING CASSETTE SUB-FAMILY B MEMBER 6"/>
    <property type="match status" value="1"/>
</dbReference>
<reference evidence="2" key="1">
    <citation type="submission" date="2020-01" db="EMBL/GenBank/DDBJ databases">
        <title>Insect and environment-associated Actinomycetes.</title>
        <authorList>
            <person name="Currrie C."/>
            <person name="Chevrette M."/>
            <person name="Carlson C."/>
            <person name="Stubbendieck R."/>
            <person name="Wendt-Pienkowski E."/>
        </authorList>
    </citation>
    <scope>NUCLEOTIDE SEQUENCE</scope>
    <source>
        <strain evidence="2">SID505</strain>
    </source>
</reference>
<dbReference type="InterPro" id="IPR039421">
    <property type="entry name" value="Type_1_exporter"/>
</dbReference>